<accession>A0A7C8YXD5</accession>
<organism evidence="1">
    <name type="scientific">Opuntia streptacantha</name>
    <name type="common">Prickly pear cactus</name>
    <name type="synonym">Opuntia cardona</name>
    <dbReference type="NCBI Taxonomy" id="393608"/>
    <lineage>
        <taxon>Eukaryota</taxon>
        <taxon>Viridiplantae</taxon>
        <taxon>Streptophyta</taxon>
        <taxon>Embryophyta</taxon>
        <taxon>Tracheophyta</taxon>
        <taxon>Spermatophyta</taxon>
        <taxon>Magnoliopsida</taxon>
        <taxon>eudicotyledons</taxon>
        <taxon>Gunneridae</taxon>
        <taxon>Pentapetalae</taxon>
        <taxon>Caryophyllales</taxon>
        <taxon>Cactineae</taxon>
        <taxon>Cactaceae</taxon>
        <taxon>Opuntioideae</taxon>
        <taxon>Opuntia</taxon>
    </lineage>
</organism>
<dbReference type="AlphaFoldDB" id="A0A7C8YXD5"/>
<reference evidence="1" key="2">
    <citation type="submission" date="2020-07" db="EMBL/GenBank/DDBJ databases">
        <authorList>
            <person name="Vera ALvarez R."/>
            <person name="Arias-Moreno D.M."/>
            <person name="Jimenez-Jacinto V."/>
            <person name="Jimenez-Bremont J.F."/>
            <person name="Swaminathan K."/>
            <person name="Moose S.P."/>
            <person name="Guerrero-Gonzalez M.L."/>
            <person name="Marino-Ramirez L."/>
            <person name="Landsman D."/>
            <person name="Rodriguez-Kessler M."/>
            <person name="Delgado-Sanchez P."/>
        </authorList>
    </citation>
    <scope>NUCLEOTIDE SEQUENCE</scope>
    <source>
        <tissue evidence="1">Cladode</tissue>
    </source>
</reference>
<evidence type="ECO:0000313" key="1">
    <source>
        <dbReference type="EMBL" id="MBA4628999.1"/>
    </source>
</evidence>
<proteinExistence type="predicted"/>
<sequence>MHPSFLMRTPFMSLGSCSKMKVFCKSRQRWMSIIIDWKEEGLHQSWMKSSWVAPLQLLLMPSRKNHQSRTHQRLEIGSSTPLSGMILIIRIIIIRGRGKKQIN</sequence>
<protein>
    <submittedName>
        <fullName evidence="1">Uncharacterized protein</fullName>
    </submittedName>
</protein>
<dbReference type="EMBL" id="GISG01067981">
    <property type="protein sequence ID" value="MBA4628999.1"/>
    <property type="molecule type" value="Transcribed_RNA"/>
</dbReference>
<reference evidence="1" key="1">
    <citation type="journal article" date="2013" name="J. Plant Res.">
        <title>Effect of fungi and light on seed germination of three Opuntia species from semiarid lands of central Mexico.</title>
        <authorList>
            <person name="Delgado-Sanchez P."/>
            <person name="Jimenez-Bremont J.F."/>
            <person name="Guerrero-Gonzalez Mde L."/>
            <person name="Flores J."/>
        </authorList>
    </citation>
    <scope>NUCLEOTIDE SEQUENCE</scope>
    <source>
        <tissue evidence="1">Cladode</tissue>
    </source>
</reference>
<name>A0A7C8YXD5_OPUST</name>